<dbReference type="OrthoDB" id="3440445at2759"/>
<dbReference type="GeneID" id="28843809"/>
<evidence type="ECO:0000313" key="4">
    <source>
        <dbReference type="Proteomes" id="UP000091956"/>
    </source>
</evidence>
<name>A0A1B8G6V1_9PEZI</name>
<dbReference type="AlphaFoldDB" id="A0A1B8G6V1"/>
<proteinExistence type="predicted"/>
<keyword evidence="1" id="KW-0175">Coiled coil</keyword>
<evidence type="ECO:0000256" key="2">
    <source>
        <dbReference type="SAM" id="MobiDB-lite"/>
    </source>
</evidence>
<feature type="region of interest" description="Disordered" evidence="2">
    <location>
        <begin position="1"/>
        <end position="51"/>
    </location>
</feature>
<reference evidence="4" key="2">
    <citation type="journal article" date="2018" name="Nat. Commun.">
        <title>Extreme sensitivity to ultraviolet light in the fungal pathogen causing white-nose syndrome of bats.</title>
        <authorList>
            <person name="Palmer J.M."/>
            <person name="Drees K.P."/>
            <person name="Foster J.T."/>
            <person name="Lindner D.L."/>
        </authorList>
    </citation>
    <scope>NUCLEOTIDE SEQUENCE [LARGE SCALE GENOMIC DNA]</scope>
    <source>
        <strain evidence="4">UAMH 10579</strain>
    </source>
</reference>
<feature type="compositionally biased region" description="Low complexity" evidence="2">
    <location>
        <begin position="13"/>
        <end position="37"/>
    </location>
</feature>
<reference evidence="3 4" key="1">
    <citation type="submission" date="2016-03" db="EMBL/GenBank/DDBJ databases">
        <title>Comparative genomics of Pseudogymnoascus destructans, the fungus causing white-nose syndrome of bats.</title>
        <authorList>
            <person name="Palmer J.M."/>
            <person name="Drees K.P."/>
            <person name="Foster J.T."/>
            <person name="Lindner D.L."/>
        </authorList>
    </citation>
    <scope>NUCLEOTIDE SEQUENCE [LARGE SCALE GENOMIC DNA]</scope>
    <source>
        <strain evidence="3 4">UAMH 10579</strain>
    </source>
</reference>
<organism evidence="3 4">
    <name type="scientific">Pseudogymnoascus verrucosus</name>
    <dbReference type="NCBI Taxonomy" id="342668"/>
    <lineage>
        <taxon>Eukaryota</taxon>
        <taxon>Fungi</taxon>
        <taxon>Dikarya</taxon>
        <taxon>Ascomycota</taxon>
        <taxon>Pezizomycotina</taxon>
        <taxon>Leotiomycetes</taxon>
        <taxon>Thelebolales</taxon>
        <taxon>Thelebolaceae</taxon>
        <taxon>Pseudogymnoascus</taxon>
    </lineage>
</organism>
<keyword evidence="4" id="KW-1185">Reference proteome</keyword>
<gene>
    <name evidence="3" type="ORF">VE01_10423</name>
</gene>
<evidence type="ECO:0000313" key="3">
    <source>
        <dbReference type="EMBL" id="OBT91557.1"/>
    </source>
</evidence>
<dbReference type="EMBL" id="KV460287">
    <property type="protein sequence ID" value="OBT91557.1"/>
    <property type="molecule type" value="Genomic_DNA"/>
</dbReference>
<accession>A0A1B8G6V1</accession>
<dbReference type="Proteomes" id="UP000091956">
    <property type="component" value="Unassembled WGS sequence"/>
</dbReference>
<feature type="coiled-coil region" evidence="1">
    <location>
        <begin position="71"/>
        <end position="140"/>
    </location>
</feature>
<feature type="compositionally biased region" description="Pro residues" evidence="2">
    <location>
        <begin position="1"/>
        <end position="12"/>
    </location>
</feature>
<sequence length="186" mass="20069">MSPHPPPNPSSPSPTGHTTSSRSTSSSSIHSTTLLTPGGASPTPGNEATPTSLYHKTIALDEATKDIVGEISQLERDYADLKSKKAELELKIEELKRDMVALNAAEKKAAEKCKEERACLEEWEKKLELLMENLKELYSHSKGAVMKAVTAALLYIPLVSLGVTVVATEVAIGWRMVSWGVAAVSR</sequence>
<dbReference type="RefSeq" id="XP_018125290.1">
    <property type="nucleotide sequence ID" value="XM_018279821.1"/>
</dbReference>
<evidence type="ECO:0000256" key="1">
    <source>
        <dbReference type="SAM" id="Coils"/>
    </source>
</evidence>
<protein>
    <submittedName>
        <fullName evidence="3">Uncharacterized protein</fullName>
    </submittedName>
</protein>